<keyword evidence="2" id="KW-1185">Reference proteome</keyword>
<evidence type="ECO:0000313" key="1">
    <source>
        <dbReference type="EMBL" id="SMY02848.1"/>
    </source>
</evidence>
<dbReference type="RefSeq" id="WP_009885498.1">
    <property type="nucleotide sequence ID" value="NZ_FXZE01000031.1"/>
</dbReference>
<sequence length="44" mass="4761">MNRIPAHLSLAAVIVFVVTILAVCPPDRITPILDWFQIVTGTAS</sequence>
<protein>
    <submittedName>
        <fullName evidence="1">Uncharacterized protein</fullName>
    </submittedName>
</protein>
<dbReference type="GeneID" id="303223164"/>
<dbReference type="Proteomes" id="UP000234342">
    <property type="component" value="Unassembled WGS sequence"/>
</dbReference>
<dbReference type="AlphaFoldDB" id="A0A2H1KTB7"/>
<proteinExistence type="predicted"/>
<dbReference type="EMBL" id="FXZE01000031">
    <property type="protein sequence ID" value="SMY02848.1"/>
    <property type="molecule type" value="Genomic_DNA"/>
</dbReference>
<organism evidence="1 2">
    <name type="scientific">Brevibacterium antiquum</name>
    <dbReference type="NCBI Taxonomy" id="234835"/>
    <lineage>
        <taxon>Bacteria</taxon>
        <taxon>Bacillati</taxon>
        <taxon>Actinomycetota</taxon>
        <taxon>Actinomycetes</taxon>
        <taxon>Micrococcales</taxon>
        <taxon>Brevibacteriaceae</taxon>
        <taxon>Brevibacterium</taxon>
    </lineage>
</organism>
<gene>
    <name evidence="1" type="ORF">BANT10_03447</name>
</gene>
<reference evidence="2" key="1">
    <citation type="submission" date="2017-03" db="EMBL/GenBank/DDBJ databases">
        <authorList>
            <person name="Monnet C."/>
        </authorList>
    </citation>
    <scope>NUCLEOTIDE SEQUENCE [LARGE SCALE GENOMIC DNA]</scope>
    <source>
        <strain evidence="2">P10</strain>
    </source>
</reference>
<accession>A0A2H1KTB7</accession>
<evidence type="ECO:0000313" key="2">
    <source>
        <dbReference type="Proteomes" id="UP000234342"/>
    </source>
</evidence>
<name>A0A2H1KTB7_9MICO</name>